<dbReference type="InterPro" id="IPR046341">
    <property type="entry name" value="SET_dom_sf"/>
</dbReference>
<evidence type="ECO:0000313" key="1">
    <source>
        <dbReference type="EMBL" id="KAJ8943372.1"/>
    </source>
</evidence>
<dbReference type="AlphaFoldDB" id="A0AAV8XYN4"/>
<keyword evidence="2" id="KW-1185">Reference proteome</keyword>
<accession>A0AAV8XYN4</accession>
<evidence type="ECO:0000313" key="2">
    <source>
        <dbReference type="Proteomes" id="UP001162162"/>
    </source>
</evidence>
<protein>
    <submittedName>
        <fullName evidence="1">Uncharacterized protein</fullName>
    </submittedName>
</protein>
<sequence length="221" mass="26017">MYRARRSIEKHSDCVLDENLFKWGYVLVNTRAVYVQPDLVRNMSHNPLDDVLAEEPKMALCPFLDMFNHHFLAANEAEIYGFYIPNNVLDTVKFELQEVLSVLKLNLDERQYKFLKDHNFDKTDDLYIGYEGISFALRAVLFVSFNETIRNYNSVVFGSYPEDFFEKLPVWTDKLLRYKSEMFQKDYKRMTEYKFNKRVAADHRVTERVCELALSGGAGVD</sequence>
<dbReference type="EMBL" id="JAPWTK010000291">
    <property type="protein sequence ID" value="KAJ8943372.1"/>
    <property type="molecule type" value="Genomic_DNA"/>
</dbReference>
<proteinExistence type="predicted"/>
<dbReference type="Gene3D" id="3.90.1410.10">
    <property type="entry name" value="set domain protein methyltransferase, domain 1"/>
    <property type="match status" value="1"/>
</dbReference>
<name>A0AAV8XYN4_9CUCU</name>
<comment type="caution">
    <text evidence="1">The sequence shown here is derived from an EMBL/GenBank/DDBJ whole genome shotgun (WGS) entry which is preliminary data.</text>
</comment>
<gene>
    <name evidence="1" type="ORF">NQ318_002605</name>
</gene>
<dbReference type="SUPFAM" id="SSF82199">
    <property type="entry name" value="SET domain"/>
    <property type="match status" value="1"/>
</dbReference>
<reference evidence="1" key="1">
    <citation type="journal article" date="2023" name="Insect Mol. Biol.">
        <title>Genome sequencing provides insights into the evolution of gene families encoding plant cell wall-degrading enzymes in longhorned beetles.</title>
        <authorList>
            <person name="Shin N.R."/>
            <person name="Okamura Y."/>
            <person name="Kirsch R."/>
            <person name="Pauchet Y."/>
        </authorList>
    </citation>
    <scope>NUCLEOTIDE SEQUENCE</scope>
    <source>
        <strain evidence="1">AMC_N1</strain>
    </source>
</reference>
<dbReference type="Proteomes" id="UP001162162">
    <property type="component" value="Unassembled WGS sequence"/>
</dbReference>
<organism evidence="1 2">
    <name type="scientific">Aromia moschata</name>
    <dbReference type="NCBI Taxonomy" id="1265417"/>
    <lineage>
        <taxon>Eukaryota</taxon>
        <taxon>Metazoa</taxon>
        <taxon>Ecdysozoa</taxon>
        <taxon>Arthropoda</taxon>
        <taxon>Hexapoda</taxon>
        <taxon>Insecta</taxon>
        <taxon>Pterygota</taxon>
        <taxon>Neoptera</taxon>
        <taxon>Endopterygota</taxon>
        <taxon>Coleoptera</taxon>
        <taxon>Polyphaga</taxon>
        <taxon>Cucujiformia</taxon>
        <taxon>Chrysomeloidea</taxon>
        <taxon>Cerambycidae</taxon>
        <taxon>Cerambycinae</taxon>
        <taxon>Callichromatini</taxon>
        <taxon>Aromia</taxon>
    </lineage>
</organism>